<evidence type="ECO:0000259" key="11">
    <source>
        <dbReference type="Pfam" id="PF13609"/>
    </source>
</evidence>
<evidence type="ECO:0000256" key="3">
    <source>
        <dbReference type="ARBA" id="ARBA00022448"/>
    </source>
</evidence>
<feature type="domain" description="Porin" evidence="11">
    <location>
        <begin position="2"/>
        <end position="341"/>
    </location>
</feature>
<dbReference type="GO" id="GO:0015288">
    <property type="term" value="F:porin activity"/>
    <property type="evidence" value="ECO:0007669"/>
    <property type="project" value="UniProtKB-KW"/>
</dbReference>
<dbReference type="PRINTS" id="PR00184">
    <property type="entry name" value="NEISSPPORIN"/>
</dbReference>
<reference evidence="12 13" key="1">
    <citation type="submission" date="2017-04" db="EMBL/GenBank/DDBJ databases">
        <title>Unexpected and diverse lifestyles within the genus Limnohabitans.</title>
        <authorList>
            <person name="Kasalicky V."/>
            <person name="Mehrshad M."/>
            <person name="Andrei S.-A."/>
            <person name="Salcher M."/>
            <person name="Kratochvilova H."/>
            <person name="Simek K."/>
            <person name="Ghai R."/>
        </authorList>
    </citation>
    <scope>NUCLEOTIDE SEQUENCE [LARGE SCALE GENOMIC DNA]</scope>
    <source>
        <strain evidence="12 13">II-B4</strain>
    </source>
</reference>
<accession>A0A315E2E6</accession>
<dbReference type="Proteomes" id="UP000250790">
    <property type="component" value="Unassembled WGS sequence"/>
</dbReference>
<evidence type="ECO:0000256" key="2">
    <source>
        <dbReference type="ARBA" id="ARBA00011233"/>
    </source>
</evidence>
<dbReference type="InterPro" id="IPR033900">
    <property type="entry name" value="Gram_neg_porin_domain"/>
</dbReference>
<name>A0A315E2E6_9BURK</name>
<dbReference type="OrthoDB" id="6975458at2"/>
<dbReference type="Pfam" id="PF13609">
    <property type="entry name" value="Porin_4"/>
    <property type="match status" value="1"/>
</dbReference>
<keyword evidence="3" id="KW-0813">Transport</keyword>
<dbReference type="PANTHER" id="PTHR34501">
    <property type="entry name" value="PROTEIN YDDL-RELATED"/>
    <property type="match status" value="1"/>
</dbReference>
<gene>
    <name evidence="12" type="ORF">B9Z37_12960</name>
</gene>
<dbReference type="InterPro" id="IPR002299">
    <property type="entry name" value="Porin_Neis"/>
</dbReference>
<comment type="caution">
    <text evidence="12">The sequence shown here is derived from an EMBL/GenBank/DDBJ whole genome shotgun (WGS) entry which is preliminary data.</text>
</comment>
<dbReference type="InterPro" id="IPR001702">
    <property type="entry name" value="Porin_Gram-ve"/>
</dbReference>
<evidence type="ECO:0000256" key="4">
    <source>
        <dbReference type="ARBA" id="ARBA00022452"/>
    </source>
</evidence>
<evidence type="ECO:0000256" key="8">
    <source>
        <dbReference type="ARBA" id="ARBA00023114"/>
    </source>
</evidence>
<keyword evidence="10" id="KW-0998">Cell outer membrane</keyword>
<evidence type="ECO:0000256" key="10">
    <source>
        <dbReference type="ARBA" id="ARBA00023237"/>
    </source>
</evidence>
<protein>
    <recommendedName>
        <fullName evidence="11">Porin domain-containing protein</fullName>
    </recommendedName>
</protein>
<evidence type="ECO:0000256" key="1">
    <source>
        <dbReference type="ARBA" id="ARBA00004571"/>
    </source>
</evidence>
<keyword evidence="6" id="KW-0732">Signal</keyword>
<dbReference type="InterPro" id="IPR023614">
    <property type="entry name" value="Porin_dom_sf"/>
</dbReference>
<dbReference type="PANTHER" id="PTHR34501:SF9">
    <property type="entry name" value="MAJOR OUTER MEMBRANE PROTEIN P.IA"/>
    <property type="match status" value="1"/>
</dbReference>
<evidence type="ECO:0000256" key="7">
    <source>
        <dbReference type="ARBA" id="ARBA00023065"/>
    </source>
</evidence>
<dbReference type="CDD" id="cd00342">
    <property type="entry name" value="gram_neg_porins"/>
    <property type="match status" value="1"/>
</dbReference>
<evidence type="ECO:0000313" key="12">
    <source>
        <dbReference type="EMBL" id="PUE51983.1"/>
    </source>
</evidence>
<evidence type="ECO:0000313" key="13">
    <source>
        <dbReference type="Proteomes" id="UP000250790"/>
    </source>
</evidence>
<sequence>MAVLTASGISFAQSSVSIYGRLDVGMNNQKTTGTTTIGSASTSTFYKGNNLVNEDGLSTGLLGFKGTEDLGGGLKANFVHEMDLDLDVGALGVAAGRDSTLGLSGGFGEIRLGRSYTPLYSTIGASDVFGTTGAGTVNQFGMAANAVRASNAFFYASPSFSGLTVRLMAQQNNAQTNASVGGAGKTSGNGFSVTYAAGPLMLAAATGTEKGSSIDRAGALFAATAAAATTAGTATANANAKYTGSAISGQYDMGVAKFFVGYTTTKDDNDTSVAGGELTMKETNFGVAVPMGALTLMAAVGNNKGSMAGEPVTAKGTDMAVGATYALSKRTTAYFKTGTYNKYKASDVGGSEEVKTTRTSVGLRHLF</sequence>
<dbReference type="InterPro" id="IPR050298">
    <property type="entry name" value="Gram-neg_bact_OMP"/>
</dbReference>
<keyword evidence="13" id="KW-1185">Reference proteome</keyword>
<dbReference type="GO" id="GO:0046930">
    <property type="term" value="C:pore complex"/>
    <property type="evidence" value="ECO:0007669"/>
    <property type="project" value="UniProtKB-KW"/>
</dbReference>
<organism evidence="12 13">
    <name type="scientific">Limnohabitans parvus II-B4</name>
    <dbReference type="NCBI Taxonomy" id="1293052"/>
    <lineage>
        <taxon>Bacteria</taxon>
        <taxon>Pseudomonadati</taxon>
        <taxon>Pseudomonadota</taxon>
        <taxon>Betaproteobacteria</taxon>
        <taxon>Burkholderiales</taxon>
        <taxon>Comamonadaceae</taxon>
        <taxon>Limnohabitans</taxon>
    </lineage>
</organism>
<dbReference type="PRINTS" id="PR00182">
    <property type="entry name" value="ECOLNEIPORIN"/>
</dbReference>
<evidence type="ECO:0000256" key="6">
    <source>
        <dbReference type="ARBA" id="ARBA00022729"/>
    </source>
</evidence>
<dbReference type="AlphaFoldDB" id="A0A315E2E6"/>
<evidence type="ECO:0000256" key="9">
    <source>
        <dbReference type="ARBA" id="ARBA00023136"/>
    </source>
</evidence>
<keyword evidence="4" id="KW-1134">Transmembrane beta strand</keyword>
<dbReference type="SUPFAM" id="SSF56935">
    <property type="entry name" value="Porins"/>
    <property type="match status" value="1"/>
</dbReference>
<keyword evidence="5" id="KW-0812">Transmembrane</keyword>
<comment type="subcellular location">
    <subcellularLocation>
        <location evidence="1">Cell outer membrane</location>
        <topology evidence="1">Multi-pass membrane protein</topology>
    </subcellularLocation>
</comment>
<keyword evidence="7" id="KW-0406">Ion transport</keyword>
<keyword evidence="8" id="KW-0626">Porin</keyword>
<comment type="subunit">
    <text evidence="2">Homotrimer.</text>
</comment>
<dbReference type="GO" id="GO:0034220">
    <property type="term" value="P:monoatomic ion transmembrane transport"/>
    <property type="evidence" value="ECO:0007669"/>
    <property type="project" value="InterPro"/>
</dbReference>
<proteinExistence type="predicted"/>
<dbReference type="Gene3D" id="2.40.160.10">
    <property type="entry name" value="Porin"/>
    <property type="match status" value="1"/>
</dbReference>
<dbReference type="EMBL" id="NESN01000005">
    <property type="protein sequence ID" value="PUE51983.1"/>
    <property type="molecule type" value="Genomic_DNA"/>
</dbReference>
<keyword evidence="9" id="KW-0472">Membrane</keyword>
<evidence type="ECO:0000256" key="5">
    <source>
        <dbReference type="ARBA" id="ARBA00022692"/>
    </source>
</evidence>
<dbReference type="GO" id="GO:0009279">
    <property type="term" value="C:cell outer membrane"/>
    <property type="evidence" value="ECO:0007669"/>
    <property type="project" value="UniProtKB-SubCell"/>
</dbReference>